<evidence type="ECO:0000313" key="4">
    <source>
        <dbReference type="Proteomes" id="UP000318571"/>
    </source>
</evidence>
<dbReference type="Gene3D" id="4.10.280.10">
    <property type="entry name" value="Helix-loop-helix DNA-binding domain"/>
    <property type="match status" value="1"/>
</dbReference>
<dbReference type="Pfam" id="PF00010">
    <property type="entry name" value="HLH"/>
    <property type="match status" value="1"/>
</dbReference>
<name>A0A553PA93_TIGCA</name>
<dbReference type="Proteomes" id="UP000318571">
    <property type="component" value="Chromosome 2"/>
</dbReference>
<dbReference type="AlphaFoldDB" id="A0A553PA93"/>
<feature type="domain" description="BHLH" evidence="2">
    <location>
        <begin position="21"/>
        <end position="54"/>
    </location>
</feature>
<dbReference type="SUPFAM" id="SSF47459">
    <property type="entry name" value="HLH, helix-loop-helix DNA-binding domain"/>
    <property type="match status" value="1"/>
</dbReference>
<evidence type="ECO:0000259" key="2">
    <source>
        <dbReference type="Pfam" id="PF00010"/>
    </source>
</evidence>
<feature type="region of interest" description="Disordered" evidence="1">
    <location>
        <begin position="1"/>
        <end position="21"/>
    </location>
</feature>
<sequence>MAPNGKRPGRGDPGGPIDGDLQQLKQLLPSLNTQRNASQVEIMQEAAKYIDHLQSNLICHIRTHGYPDRLKSFAAKSSYQDKDGIQTTLNSYLVGQGRRK</sequence>
<dbReference type="InterPro" id="IPR011598">
    <property type="entry name" value="bHLH_dom"/>
</dbReference>
<protein>
    <recommendedName>
        <fullName evidence="2">BHLH domain-containing protein</fullName>
    </recommendedName>
</protein>
<dbReference type="EMBL" id="VCGU01000005">
    <property type="protein sequence ID" value="TRY74600.1"/>
    <property type="molecule type" value="Genomic_DNA"/>
</dbReference>
<dbReference type="OMA" id="CHIRTHG"/>
<comment type="caution">
    <text evidence="3">The sequence shown here is derived from an EMBL/GenBank/DDBJ whole genome shotgun (WGS) entry which is preliminary data.</text>
</comment>
<accession>A0A553PA93</accession>
<evidence type="ECO:0000256" key="1">
    <source>
        <dbReference type="SAM" id="MobiDB-lite"/>
    </source>
</evidence>
<gene>
    <name evidence="3" type="ORF">TCAL_00592</name>
</gene>
<dbReference type="InterPro" id="IPR036638">
    <property type="entry name" value="HLH_DNA-bd_sf"/>
</dbReference>
<reference evidence="3 4" key="1">
    <citation type="journal article" date="2018" name="Nat. Ecol. Evol.">
        <title>Genomic signatures of mitonuclear coevolution across populations of Tigriopus californicus.</title>
        <authorList>
            <person name="Barreto F.S."/>
            <person name="Watson E.T."/>
            <person name="Lima T.G."/>
            <person name="Willett C.S."/>
            <person name="Edmands S."/>
            <person name="Li W."/>
            <person name="Burton R.S."/>
        </authorList>
    </citation>
    <scope>NUCLEOTIDE SEQUENCE [LARGE SCALE GENOMIC DNA]</scope>
    <source>
        <strain evidence="3 4">San Diego</strain>
    </source>
</reference>
<proteinExistence type="predicted"/>
<keyword evidence="4" id="KW-1185">Reference proteome</keyword>
<evidence type="ECO:0000313" key="3">
    <source>
        <dbReference type="EMBL" id="TRY74600.1"/>
    </source>
</evidence>
<dbReference type="GO" id="GO:0046983">
    <property type="term" value="F:protein dimerization activity"/>
    <property type="evidence" value="ECO:0007669"/>
    <property type="project" value="InterPro"/>
</dbReference>
<dbReference type="OrthoDB" id="10047910at2759"/>
<organism evidence="3 4">
    <name type="scientific">Tigriopus californicus</name>
    <name type="common">Marine copepod</name>
    <dbReference type="NCBI Taxonomy" id="6832"/>
    <lineage>
        <taxon>Eukaryota</taxon>
        <taxon>Metazoa</taxon>
        <taxon>Ecdysozoa</taxon>
        <taxon>Arthropoda</taxon>
        <taxon>Crustacea</taxon>
        <taxon>Multicrustacea</taxon>
        <taxon>Hexanauplia</taxon>
        <taxon>Copepoda</taxon>
        <taxon>Harpacticoida</taxon>
        <taxon>Harpacticidae</taxon>
        <taxon>Tigriopus</taxon>
    </lineage>
</organism>